<sequence>MSERSERVFDAAIVVTTPRMSGAVLRERSKRSKYAATSVLVTEPGVSEVRS</sequence>
<dbReference type="EMBL" id="CP046171">
    <property type="protein sequence ID" value="QIS02848.1"/>
    <property type="molecule type" value="Genomic_DNA"/>
</dbReference>
<proteinExistence type="predicted"/>
<dbReference type="RefSeq" id="WP_167461926.1">
    <property type="nucleotide sequence ID" value="NZ_CP046171.1"/>
</dbReference>
<organism evidence="1 2">
    <name type="scientific">Nocardia brasiliensis</name>
    <dbReference type="NCBI Taxonomy" id="37326"/>
    <lineage>
        <taxon>Bacteria</taxon>
        <taxon>Bacillati</taxon>
        <taxon>Actinomycetota</taxon>
        <taxon>Actinomycetes</taxon>
        <taxon>Mycobacteriales</taxon>
        <taxon>Nocardiaceae</taxon>
        <taxon>Nocardia</taxon>
    </lineage>
</organism>
<gene>
    <name evidence="1" type="ORF">F5X71_11450</name>
</gene>
<name>A0A6G9XPL7_NOCBR</name>
<evidence type="ECO:0000313" key="1">
    <source>
        <dbReference type="EMBL" id="QIS02848.1"/>
    </source>
</evidence>
<evidence type="ECO:0000313" key="2">
    <source>
        <dbReference type="Proteomes" id="UP000501705"/>
    </source>
</evidence>
<dbReference type="AlphaFoldDB" id="A0A6G9XPL7"/>
<protein>
    <submittedName>
        <fullName evidence="1">Uncharacterized protein</fullName>
    </submittedName>
</protein>
<accession>A0A6G9XPL7</accession>
<reference evidence="1 2" key="1">
    <citation type="journal article" date="2019" name="ACS Chem. Biol.">
        <title>Identification and Mobilization of a Cryptic Antibiotic Biosynthesis Gene Locus from a Human-Pathogenic Nocardia Isolate.</title>
        <authorList>
            <person name="Herisse M."/>
            <person name="Ishida K."/>
            <person name="Porter J.L."/>
            <person name="Howden B."/>
            <person name="Hertweck C."/>
            <person name="Stinear T.P."/>
            <person name="Pidot S.J."/>
        </authorList>
    </citation>
    <scope>NUCLEOTIDE SEQUENCE [LARGE SCALE GENOMIC DNA]</scope>
    <source>
        <strain evidence="1 2">AUSMDU00024985</strain>
    </source>
</reference>
<dbReference type="Proteomes" id="UP000501705">
    <property type="component" value="Chromosome"/>
</dbReference>